<evidence type="ECO:0000256" key="2">
    <source>
        <dbReference type="SAM" id="SignalP"/>
    </source>
</evidence>
<sequence length="285" mass="31457">MRPLFFLIGLLTILSPVLASIRSKWLEILVPFTISSKQFEVFGTVTIGKNAFENGRPTIGAFIQSIAKIPSRISSEAVDKLFADPYYPKISELAYYAQNDPLGKDGKPLFDGKYDSEKMVGIKGLGHGKVHDEYAKASAAAGAKAKEYMNNPAFKAMWDVLDRQEENGWQGGMWARDQDVEDGRIRKVSDLGSFKPGGKFGGLNVAIKSLPTFPGTAHVMGIDYARTFLEMSKRGGTRADMKEVQRTARQHTVVETKKNDGRGHDRLRRDIQKAHSSRGSPADGC</sequence>
<keyword evidence="2" id="KW-0732">Signal</keyword>
<evidence type="ECO:0000313" key="4">
    <source>
        <dbReference type="Proteomes" id="UP001302602"/>
    </source>
</evidence>
<dbReference type="EMBL" id="MU853263">
    <property type="protein sequence ID" value="KAK4118599.1"/>
    <property type="molecule type" value="Genomic_DNA"/>
</dbReference>
<accession>A0AAN6YZP5</accession>
<proteinExistence type="predicted"/>
<dbReference type="Proteomes" id="UP001302602">
    <property type="component" value="Unassembled WGS sequence"/>
</dbReference>
<evidence type="ECO:0000256" key="1">
    <source>
        <dbReference type="SAM" id="MobiDB-lite"/>
    </source>
</evidence>
<reference evidence="3" key="1">
    <citation type="journal article" date="2023" name="Mol. Phylogenet. Evol.">
        <title>Genome-scale phylogeny and comparative genomics of the fungal order Sordariales.</title>
        <authorList>
            <person name="Hensen N."/>
            <person name="Bonometti L."/>
            <person name="Westerberg I."/>
            <person name="Brannstrom I.O."/>
            <person name="Guillou S."/>
            <person name="Cros-Aarteil S."/>
            <person name="Calhoun S."/>
            <person name="Haridas S."/>
            <person name="Kuo A."/>
            <person name="Mondo S."/>
            <person name="Pangilinan J."/>
            <person name="Riley R."/>
            <person name="LaButti K."/>
            <person name="Andreopoulos B."/>
            <person name="Lipzen A."/>
            <person name="Chen C."/>
            <person name="Yan M."/>
            <person name="Daum C."/>
            <person name="Ng V."/>
            <person name="Clum A."/>
            <person name="Steindorff A."/>
            <person name="Ohm R.A."/>
            <person name="Martin F."/>
            <person name="Silar P."/>
            <person name="Natvig D.O."/>
            <person name="Lalanne C."/>
            <person name="Gautier V."/>
            <person name="Ament-Velasquez S.L."/>
            <person name="Kruys A."/>
            <person name="Hutchinson M.I."/>
            <person name="Powell A.J."/>
            <person name="Barry K."/>
            <person name="Miller A.N."/>
            <person name="Grigoriev I.V."/>
            <person name="Debuchy R."/>
            <person name="Gladieux P."/>
            <person name="Hiltunen Thoren M."/>
            <person name="Johannesson H."/>
        </authorList>
    </citation>
    <scope>NUCLEOTIDE SEQUENCE</scope>
    <source>
        <strain evidence="3">CBS 731.68</strain>
    </source>
</reference>
<organism evidence="3 4">
    <name type="scientific">Parathielavia appendiculata</name>
    <dbReference type="NCBI Taxonomy" id="2587402"/>
    <lineage>
        <taxon>Eukaryota</taxon>
        <taxon>Fungi</taxon>
        <taxon>Dikarya</taxon>
        <taxon>Ascomycota</taxon>
        <taxon>Pezizomycotina</taxon>
        <taxon>Sordariomycetes</taxon>
        <taxon>Sordariomycetidae</taxon>
        <taxon>Sordariales</taxon>
        <taxon>Chaetomiaceae</taxon>
        <taxon>Parathielavia</taxon>
    </lineage>
</organism>
<feature type="region of interest" description="Disordered" evidence="1">
    <location>
        <begin position="235"/>
        <end position="285"/>
    </location>
</feature>
<protein>
    <submittedName>
        <fullName evidence="3">Uncharacterized protein</fullName>
    </submittedName>
</protein>
<reference evidence="3" key="2">
    <citation type="submission" date="2023-05" db="EMBL/GenBank/DDBJ databases">
        <authorList>
            <consortium name="Lawrence Berkeley National Laboratory"/>
            <person name="Steindorff A."/>
            <person name="Hensen N."/>
            <person name="Bonometti L."/>
            <person name="Westerberg I."/>
            <person name="Brannstrom I.O."/>
            <person name="Guillou S."/>
            <person name="Cros-Aarteil S."/>
            <person name="Calhoun S."/>
            <person name="Haridas S."/>
            <person name="Kuo A."/>
            <person name="Mondo S."/>
            <person name="Pangilinan J."/>
            <person name="Riley R."/>
            <person name="Labutti K."/>
            <person name="Andreopoulos B."/>
            <person name="Lipzen A."/>
            <person name="Chen C."/>
            <person name="Yanf M."/>
            <person name="Daum C."/>
            <person name="Ng V."/>
            <person name="Clum A."/>
            <person name="Ohm R."/>
            <person name="Martin F."/>
            <person name="Silar P."/>
            <person name="Natvig D."/>
            <person name="Lalanne C."/>
            <person name="Gautier V."/>
            <person name="Ament-Velasquez S.L."/>
            <person name="Kruys A."/>
            <person name="Hutchinson M.I."/>
            <person name="Powell A.J."/>
            <person name="Barry K."/>
            <person name="Miller A.N."/>
            <person name="Grigoriev I.V."/>
            <person name="Debuchy R."/>
            <person name="Gladieux P."/>
            <person name="Thoren M.H."/>
            <person name="Johannesson H."/>
        </authorList>
    </citation>
    <scope>NUCLEOTIDE SEQUENCE</scope>
    <source>
        <strain evidence="3">CBS 731.68</strain>
    </source>
</reference>
<dbReference type="GeneID" id="87832586"/>
<gene>
    <name evidence="3" type="ORF">N657DRAFT_675417</name>
</gene>
<feature type="compositionally biased region" description="Basic and acidic residues" evidence="1">
    <location>
        <begin position="235"/>
        <end position="273"/>
    </location>
</feature>
<comment type="caution">
    <text evidence="3">The sequence shown here is derived from an EMBL/GenBank/DDBJ whole genome shotgun (WGS) entry which is preliminary data.</text>
</comment>
<dbReference type="RefSeq" id="XP_062642372.1">
    <property type="nucleotide sequence ID" value="XM_062795818.1"/>
</dbReference>
<dbReference type="AlphaFoldDB" id="A0AAN6YZP5"/>
<feature type="chain" id="PRO_5042872884" evidence="2">
    <location>
        <begin position="20"/>
        <end position="285"/>
    </location>
</feature>
<feature type="signal peptide" evidence="2">
    <location>
        <begin position="1"/>
        <end position="19"/>
    </location>
</feature>
<keyword evidence="4" id="KW-1185">Reference proteome</keyword>
<evidence type="ECO:0000313" key="3">
    <source>
        <dbReference type="EMBL" id="KAK4118599.1"/>
    </source>
</evidence>
<name>A0AAN6YZP5_9PEZI</name>